<proteinExistence type="predicted"/>
<keyword evidence="2" id="KW-1185">Reference proteome</keyword>
<accession>A0A8C9LM96</accession>
<dbReference type="AlphaFoldDB" id="A0A8C9LM96"/>
<dbReference type="Ensembl" id="ENSPTET00000018488.1">
    <property type="protein sequence ID" value="ENSPTEP00000012277.1"/>
    <property type="gene ID" value="ENSPTEG00000013796.1"/>
</dbReference>
<organism evidence="1 2">
    <name type="scientific">Piliocolobus tephrosceles</name>
    <name type="common">Ugandan red Colobus</name>
    <dbReference type="NCBI Taxonomy" id="591936"/>
    <lineage>
        <taxon>Eukaryota</taxon>
        <taxon>Metazoa</taxon>
        <taxon>Chordata</taxon>
        <taxon>Craniata</taxon>
        <taxon>Vertebrata</taxon>
        <taxon>Euteleostomi</taxon>
        <taxon>Mammalia</taxon>
        <taxon>Eutheria</taxon>
        <taxon>Euarchontoglires</taxon>
        <taxon>Primates</taxon>
        <taxon>Haplorrhini</taxon>
        <taxon>Catarrhini</taxon>
        <taxon>Cercopithecidae</taxon>
        <taxon>Colobinae</taxon>
        <taxon>Piliocolobus</taxon>
    </lineage>
</organism>
<sequence length="180" mass="20692">MDGQLSCPGSYRPSTPRLETFQPTSTYVSLGRTMSLGQSPRGTPERQETILFFIMEPDQGEGSWEDQLGPPTSSVHHRPTALELHRAGHLGHCYEQEFPFFFSWDLHASGKRQFFFFFFLRQSFVLVTQAGVQWCNLGSLQPLPPGFKQFYCLSLPSSWDYSLTLSPRLERMQWHHLSSL</sequence>
<reference evidence="1" key="2">
    <citation type="submission" date="2025-09" db="UniProtKB">
        <authorList>
            <consortium name="Ensembl"/>
        </authorList>
    </citation>
    <scope>IDENTIFICATION</scope>
</reference>
<evidence type="ECO:0000313" key="1">
    <source>
        <dbReference type="Ensembl" id="ENSPTEP00000012277.1"/>
    </source>
</evidence>
<protein>
    <submittedName>
        <fullName evidence="1">Uncharacterized protein</fullName>
    </submittedName>
</protein>
<dbReference type="PANTHER" id="PTHR46254:SF3">
    <property type="entry name" value="SECRETED PROTEIN"/>
    <property type="match status" value="1"/>
</dbReference>
<evidence type="ECO:0000313" key="2">
    <source>
        <dbReference type="Proteomes" id="UP000694416"/>
    </source>
</evidence>
<name>A0A8C9LM96_9PRIM</name>
<dbReference type="PANTHER" id="PTHR46254">
    <property type="entry name" value="PROTEIN GVQW1-RELATED"/>
    <property type="match status" value="1"/>
</dbReference>
<reference evidence="1" key="1">
    <citation type="submission" date="2025-08" db="UniProtKB">
        <authorList>
            <consortium name="Ensembl"/>
        </authorList>
    </citation>
    <scope>IDENTIFICATION</scope>
</reference>
<dbReference type="Proteomes" id="UP000694416">
    <property type="component" value="Unplaced"/>
</dbReference>